<evidence type="ECO:0000313" key="3">
    <source>
        <dbReference type="EMBL" id="GEU44047.1"/>
    </source>
</evidence>
<feature type="coiled-coil region" evidence="1">
    <location>
        <begin position="159"/>
        <end position="190"/>
    </location>
</feature>
<feature type="domain" description="Reverse transcriptase zinc-binding" evidence="2">
    <location>
        <begin position="501"/>
        <end position="585"/>
    </location>
</feature>
<comment type="caution">
    <text evidence="3">The sequence shown here is derived from an EMBL/GenBank/DDBJ whole genome shotgun (WGS) entry which is preliminary data.</text>
</comment>
<dbReference type="GO" id="GO:0003964">
    <property type="term" value="F:RNA-directed DNA polymerase activity"/>
    <property type="evidence" value="ECO:0007669"/>
    <property type="project" value="UniProtKB-KW"/>
</dbReference>
<organism evidence="3">
    <name type="scientific">Tanacetum cinerariifolium</name>
    <name type="common">Dalmatian daisy</name>
    <name type="synonym">Chrysanthemum cinerariifolium</name>
    <dbReference type="NCBI Taxonomy" id="118510"/>
    <lineage>
        <taxon>Eukaryota</taxon>
        <taxon>Viridiplantae</taxon>
        <taxon>Streptophyta</taxon>
        <taxon>Embryophyta</taxon>
        <taxon>Tracheophyta</taxon>
        <taxon>Spermatophyta</taxon>
        <taxon>Magnoliopsida</taxon>
        <taxon>eudicotyledons</taxon>
        <taxon>Gunneridae</taxon>
        <taxon>Pentapetalae</taxon>
        <taxon>asterids</taxon>
        <taxon>campanulids</taxon>
        <taxon>Asterales</taxon>
        <taxon>Asteraceae</taxon>
        <taxon>Asteroideae</taxon>
        <taxon>Anthemideae</taxon>
        <taxon>Anthemidinae</taxon>
        <taxon>Tanacetum</taxon>
    </lineage>
</organism>
<name>A0A6L2K5R4_TANCI</name>
<evidence type="ECO:0000256" key="1">
    <source>
        <dbReference type="SAM" id="Coils"/>
    </source>
</evidence>
<keyword evidence="3" id="KW-0695">RNA-directed DNA polymerase</keyword>
<dbReference type="EMBL" id="BKCJ010001792">
    <property type="protein sequence ID" value="GEU44047.1"/>
    <property type="molecule type" value="Genomic_DNA"/>
</dbReference>
<protein>
    <submittedName>
        <fullName evidence="3">RNA-directed DNA polymerase, eukaryota, reverse transcriptase zinc-binding domain protein</fullName>
    </submittedName>
</protein>
<dbReference type="Pfam" id="PF13966">
    <property type="entry name" value="zf-RVT"/>
    <property type="match status" value="1"/>
</dbReference>
<accession>A0A6L2K5R4</accession>
<sequence>ETKSDNISDMVIKNIWGNSIFETCVSEALGNYGGLLCVWDPYAFHKEHHIISDKFIALYGTWRSNQSKMLLISVYAPQAVSLKRGKKIGGVQRSTLMVLEFLISSLPRHVSLNSIGRISLYVGSSIGIKNEQTGSLLGGFNLMVTQTWNSITLNDNNVMIRFKKKLQILKKEIREANDDLLASRMELLNQLHDFKTAETSEYIQKAKIKWTIEGDENSKFFHGMVNRKRANLAVKGVMIDGEWVDEPNRVKQEFCDYFAARFNEPNTRHGHINYTFPNRLNKEQVADLETPITRDEIRLAVWGCGENKSPGPDGFTFEFFRKFWVVVGPDFCTAVEWPDGYTATFYKSAWSIIGKEVCQAVKEFFLNGKLLGEVNATLISLVPKIPTPDKEILEMFGFHKTMVSSIITCVTSTKFSINLNGERVGYLKGGRGLRQEDPISPYLFTLVMEVLNMLIPKNIKKARDLESVKVIKKSLDEFSRYSGLLPNLQKSIYENGNKKKFKISNVWKDMNCQEEKVDWHHLVWFAQSIPRHAFVTWIAIQERLMTQDKLMLWRPNEELKCALCSKCKDSHNHLFFTCEFSIGIWNELLNLLNVRLSESWDQIISKMKALPLNKNIWSIVRRIVCKAAIYYIWQERNNKILKNEKRDKDTIFNIIKETIVMKLIGLRVKESITVNEVEENCKVKLQRG</sequence>
<proteinExistence type="predicted"/>
<dbReference type="AlphaFoldDB" id="A0A6L2K5R4"/>
<reference evidence="3" key="1">
    <citation type="journal article" date="2019" name="Sci. Rep.">
        <title>Draft genome of Tanacetum cinerariifolium, the natural source of mosquito coil.</title>
        <authorList>
            <person name="Yamashiro T."/>
            <person name="Shiraishi A."/>
            <person name="Satake H."/>
            <person name="Nakayama K."/>
        </authorList>
    </citation>
    <scope>NUCLEOTIDE SEQUENCE</scope>
</reference>
<gene>
    <name evidence="3" type="ORF">Tci_016025</name>
</gene>
<keyword evidence="3" id="KW-0808">Transferase</keyword>
<keyword evidence="1" id="KW-0175">Coiled coil</keyword>
<evidence type="ECO:0000259" key="2">
    <source>
        <dbReference type="Pfam" id="PF13966"/>
    </source>
</evidence>
<dbReference type="PANTHER" id="PTHR33116:SF76">
    <property type="entry name" value="DUF4283 DOMAIN-CONTAINING PROTEIN"/>
    <property type="match status" value="1"/>
</dbReference>
<feature type="non-terminal residue" evidence="3">
    <location>
        <position position="1"/>
    </location>
</feature>
<dbReference type="PANTHER" id="PTHR33116">
    <property type="entry name" value="REVERSE TRANSCRIPTASE ZINC-BINDING DOMAIN-CONTAINING PROTEIN-RELATED-RELATED"/>
    <property type="match status" value="1"/>
</dbReference>
<dbReference type="InterPro" id="IPR026960">
    <property type="entry name" value="RVT-Znf"/>
</dbReference>
<keyword evidence="3" id="KW-0548">Nucleotidyltransferase</keyword>